<protein>
    <submittedName>
        <fullName evidence="1">Uncharacterized protein</fullName>
    </submittedName>
</protein>
<proteinExistence type="predicted"/>
<dbReference type="AlphaFoldDB" id="A0A7R9IN29"/>
<dbReference type="SUPFAM" id="SSF48452">
    <property type="entry name" value="TPR-like"/>
    <property type="match status" value="1"/>
</dbReference>
<dbReference type="InterPro" id="IPR011990">
    <property type="entry name" value="TPR-like_helical_dom_sf"/>
</dbReference>
<sequence>MRLTHCIVLTYVHSINRHYLASLEKINECEDILNEIRQDLFFSDILGGLWYVVKAFKAHIYKQQNNLVEAKSVLSAIKPFNELENCQKVAVYAIIATCKLVCPVDEIQLSVILDTINKIVQMDPTRGLWYFLKAQCLKEIRIKGINKFTKEEIRNLETLERITRVTNSFYLCYTAEEFINIANNLSPSSDGNLYNRAAELYCKVLKNSEHHSLFILSRLLFGYCQLPSHLRTMSINKIFNETLLLSKDNRDANLALGAYYEKVNENFVDARNHYSRALELGSYEAGIAIVKLQQKSYGYCDLFYETTKMREIFKDDPRKQQEILCHLGSNYFSYGYAIGAIYCWHIAATLDPYARELQDHRSWLRPSKKINIYRSMSLEANYALKRIYNWSDLDMKKPAQQQTVKLLQLAVELCSNFYKAEQDKMQPALLMPTASMPNRINMCGSGNESDGAIIAILQPHGQNSTQY</sequence>
<organism evidence="1">
    <name type="scientific">Timema tahoe</name>
    <dbReference type="NCBI Taxonomy" id="61484"/>
    <lineage>
        <taxon>Eukaryota</taxon>
        <taxon>Metazoa</taxon>
        <taxon>Ecdysozoa</taxon>
        <taxon>Arthropoda</taxon>
        <taxon>Hexapoda</taxon>
        <taxon>Insecta</taxon>
        <taxon>Pterygota</taxon>
        <taxon>Neoptera</taxon>
        <taxon>Polyneoptera</taxon>
        <taxon>Phasmatodea</taxon>
        <taxon>Timematodea</taxon>
        <taxon>Timematoidea</taxon>
        <taxon>Timematidae</taxon>
        <taxon>Timema</taxon>
    </lineage>
</organism>
<name>A0A7R9IN29_9NEOP</name>
<evidence type="ECO:0000313" key="1">
    <source>
        <dbReference type="EMBL" id="CAD7461485.1"/>
    </source>
</evidence>
<accession>A0A7R9IN29</accession>
<gene>
    <name evidence="1" type="ORF">TTEB3V08_LOCUS9394</name>
</gene>
<dbReference type="EMBL" id="OE004818">
    <property type="protein sequence ID" value="CAD7461485.1"/>
    <property type="molecule type" value="Genomic_DNA"/>
</dbReference>
<reference evidence="1" key="1">
    <citation type="submission" date="2020-11" db="EMBL/GenBank/DDBJ databases">
        <authorList>
            <person name="Tran Van P."/>
        </authorList>
    </citation>
    <scope>NUCLEOTIDE SEQUENCE</scope>
</reference>